<evidence type="ECO:0000259" key="8">
    <source>
        <dbReference type="SMART" id="SM01005"/>
    </source>
</evidence>
<dbReference type="CDD" id="cd00430">
    <property type="entry name" value="PLPDE_III_AR"/>
    <property type="match status" value="1"/>
</dbReference>
<evidence type="ECO:0000256" key="4">
    <source>
        <dbReference type="ARBA" id="ARBA00023235"/>
    </source>
</evidence>
<evidence type="ECO:0000256" key="5">
    <source>
        <dbReference type="HAMAP-Rule" id="MF_01201"/>
    </source>
</evidence>
<dbReference type="EMBL" id="CP002085">
    <property type="protein sequence ID" value="ADK86212.1"/>
    <property type="molecule type" value="Genomic_DNA"/>
</dbReference>
<feature type="modified residue" description="N6-(pyridoxal phosphate)lysine" evidence="5 6">
    <location>
        <position position="41"/>
    </location>
</feature>
<evidence type="ECO:0000256" key="1">
    <source>
        <dbReference type="ARBA" id="ARBA00000316"/>
    </source>
</evidence>
<reference evidence="9 10" key="1">
    <citation type="journal article" date="2010" name="Stand. Genomic Sci.">
        <title>Complete genome sequence of Desulfarculus baarsii type strain (2st14).</title>
        <authorList>
            <person name="Sun H."/>
            <person name="Spring S."/>
            <person name="Lapidus A."/>
            <person name="Davenport K."/>
            <person name="Del Rio T.G."/>
            <person name="Tice H."/>
            <person name="Nolan M."/>
            <person name="Copeland A."/>
            <person name="Cheng J.F."/>
            <person name="Lucas S."/>
            <person name="Tapia R."/>
            <person name="Goodwin L."/>
            <person name="Pitluck S."/>
            <person name="Ivanova N."/>
            <person name="Pagani I."/>
            <person name="Mavromatis K."/>
            <person name="Ovchinnikova G."/>
            <person name="Pati A."/>
            <person name="Chen A."/>
            <person name="Palaniappan K."/>
            <person name="Hauser L."/>
            <person name="Chang Y.J."/>
            <person name="Jeffries C.D."/>
            <person name="Detter J.C."/>
            <person name="Han C."/>
            <person name="Rohde M."/>
            <person name="Brambilla E."/>
            <person name="Goker M."/>
            <person name="Woyke T."/>
            <person name="Bristow J."/>
            <person name="Eisen J.A."/>
            <person name="Markowitz V."/>
            <person name="Hugenholtz P."/>
            <person name="Kyrpides N.C."/>
            <person name="Klenk H.P."/>
            <person name="Land M."/>
        </authorList>
    </citation>
    <scope>NUCLEOTIDE SEQUENCE [LARGE SCALE GENOMIC DNA]</scope>
    <source>
        <strain evidence="10">ATCC 33931 / DSM 2075 / LMG 7858 / VKM B-1802 / 2st14</strain>
    </source>
</reference>
<feature type="domain" description="Alanine racemase C-terminal" evidence="8">
    <location>
        <begin position="250"/>
        <end position="379"/>
    </location>
</feature>
<name>E1QMG9_DESB2</name>
<dbReference type="Gene3D" id="2.40.37.10">
    <property type="entry name" value="Lyase, Ornithine Decarboxylase, Chain A, domain 1"/>
    <property type="match status" value="1"/>
</dbReference>
<dbReference type="FunFam" id="3.20.20.10:FF:000002">
    <property type="entry name" value="Alanine racemase"/>
    <property type="match status" value="1"/>
</dbReference>
<proteinExistence type="inferred from homology"/>
<dbReference type="SUPFAM" id="SSF51419">
    <property type="entry name" value="PLP-binding barrel"/>
    <property type="match status" value="1"/>
</dbReference>
<feature type="binding site" evidence="5 7">
    <location>
        <position position="139"/>
    </location>
    <ligand>
        <name>substrate</name>
    </ligand>
</feature>
<dbReference type="InterPro" id="IPR020622">
    <property type="entry name" value="Ala_racemase_pyridoxalP-BS"/>
</dbReference>
<comment type="similarity">
    <text evidence="5">Belongs to the alanine racemase family.</text>
</comment>
<evidence type="ECO:0000256" key="6">
    <source>
        <dbReference type="PIRSR" id="PIRSR600821-50"/>
    </source>
</evidence>
<comment type="catalytic activity">
    <reaction evidence="1 5">
        <text>L-alanine = D-alanine</text>
        <dbReference type="Rhea" id="RHEA:20249"/>
        <dbReference type="ChEBI" id="CHEBI:57416"/>
        <dbReference type="ChEBI" id="CHEBI:57972"/>
        <dbReference type="EC" id="5.1.1.1"/>
    </reaction>
</comment>
<dbReference type="Proteomes" id="UP000009047">
    <property type="component" value="Chromosome"/>
</dbReference>
<dbReference type="SMART" id="SM01005">
    <property type="entry name" value="Ala_racemase_C"/>
    <property type="match status" value="1"/>
</dbReference>
<feature type="binding site" evidence="5 7">
    <location>
        <position position="319"/>
    </location>
    <ligand>
        <name>substrate</name>
    </ligand>
</feature>
<gene>
    <name evidence="9" type="ordered locus">Deba_2859</name>
</gene>
<dbReference type="InterPro" id="IPR000821">
    <property type="entry name" value="Ala_racemase"/>
</dbReference>
<evidence type="ECO:0000256" key="2">
    <source>
        <dbReference type="ARBA" id="ARBA00001933"/>
    </source>
</evidence>
<dbReference type="InterPro" id="IPR001608">
    <property type="entry name" value="Ala_racemase_N"/>
</dbReference>
<dbReference type="KEGG" id="dbr:Deba_2859"/>
<comment type="function">
    <text evidence="5">Catalyzes the interconversion of L-alanine and D-alanine. May also act on other amino acids.</text>
</comment>
<dbReference type="InterPro" id="IPR009006">
    <property type="entry name" value="Ala_racemase/Decarboxylase_C"/>
</dbReference>
<feature type="active site" description="Proton acceptor; specific for L-alanine" evidence="5">
    <location>
        <position position="271"/>
    </location>
</feature>
<feature type="active site" description="Proton acceptor; specific for D-alanine" evidence="5">
    <location>
        <position position="41"/>
    </location>
</feature>
<comment type="cofactor">
    <cofactor evidence="2 5 6">
        <name>pyridoxal 5'-phosphate</name>
        <dbReference type="ChEBI" id="CHEBI:597326"/>
    </cofactor>
</comment>
<dbReference type="EC" id="5.1.1.1" evidence="5"/>
<evidence type="ECO:0000256" key="3">
    <source>
        <dbReference type="ARBA" id="ARBA00022898"/>
    </source>
</evidence>
<dbReference type="GO" id="GO:0030632">
    <property type="term" value="P:D-alanine biosynthetic process"/>
    <property type="evidence" value="ECO:0007669"/>
    <property type="project" value="UniProtKB-UniRule"/>
</dbReference>
<dbReference type="PROSITE" id="PS00395">
    <property type="entry name" value="ALANINE_RACEMASE"/>
    <property type="match status" value="1"/>
</dbReference>
<keyword evidence="10" id="KW-1185">Reference proteome</keyword>
<dbReference type="HOGENOM" id="CLU_028393_2_2_7"/>
<dbReference type="eggNOG" id="COG0787">
    <property type="taxonomic scope" value="Bacteria"/>
</dbReference>
<evidence type="ECO:0000313" key="9">
    <source>
        <dbReference type="EMBL" id="ADK86212.1"/>
    </source>
</evidence>
<dbReference type="GO" id="GO:0005829">
    <property type="term" value="C:cytosol"/>
    <property type="evidence" value="ECO:0007669"/>
    <property type="project" value="TreeGrafter"/>
</dbReference>
<dbReference type="PRINTS" id="PR00992">
    <property type="entry name" value="ALARACEMASE"/>
</dbReference>
<evidence type="ECO:0000313" key="10">
    <source>
        <dbReference type="Proteomes" id="UP000009047"/>
    </source>
</evidence>
<dbReference type="HAMAP" id="MF_01201">
    <property type="entry name" value="Ala_racemase"/>
    <property type="match status" value="1"/>
</dbReference>
<sequence length="381" mass="39778">MSQAAPGPYNKLTIDLEAIAHNLRALRTIMPKGLRVAGTVKSDGYGHGMVAVARKLKEAGAEFLAVAHAAEGAVLRREGLAGQILLLLGLHPSEMTQAARLRLTPVLFDLETMAALSDVATGLGLRAQCHLKVDTGMGRLGVRPEDALELLRAARALRGLEVRGLTSHLATGGSADRAMADEQAAVFGQLLAAARAEGFDLPDSSLCNSGGAMDPPAAAPGPPHVVRLGIALYGGLPDPAMAGRLDLRGAMGLASQLIAVRPARRGQPVSYGCTWRADCDTWLGVVPLGYGDGYPRAASNNGFMLVHGQRAPIVGRVCMNLTVLDLGGFDPLPQVGDEVVALGGQGADEITCDELASWCQTISYEIVCRLGAANPRIHEPA</sequence>
<organism evidence="9 10">
    <name type="scientific">Desulfarculus baarsii (strain ATCC 33931 / DSM 2075 / LMG 7858 / VKM B-1802 / 2st14)</name>
    <dbReference type="NCBI Taxonomy" id="644282"/>
    <lineage>
        <taxon>Bacteria</taxon>
        <taxon>Pseudomonadati</taxon>
        <taxon>Thermodesulfobacteriota</taxon>
        <taxon>Desulfarculia</taxon>
        <taxon>Desulfarculales</taxon>
        <taxon>Desulfarculaceae</taxon>
        <taxon>Desulfarculus</taxon>
    </lineage>
</organism>
<dbReference type="PANTHER" id="PTHR30511:SF0">
    <property type="entry name" value="ALANINE RACEMASE, CATABOLIC-RELATED"/>
    <property type="match status" value="1"/>
</dbReference>
<dbReference type="GO" id="GO:0008784">
    <property type="term" value="F:alanine racemase activity"/>
    <property type="evidence" value="ECO:0007669"/>
    <property type="project" value="UniProtKB-UniRule"/>
</dbReference>
<comment type="pathway">
    <text evidence="5">Amino-acid biosynthesis; D-alanine biosynthesis; D-alanine from L-alanine: step 1/1.</text>
</comment>
<dbReference type="NCBIfam" id="TIGR00492">
    <property type="entry name" value="alr"/>
    <property type="match status" value="1"/>
</dbReference>
<keyword evidence="4 5" id="KW-0413">Isomerase</keyword>
<dbReference type="InterPro" id="IPR029066">
    <property type="entry name" value="PLP-binding_barrel"/>
</dbReference>
<dbReference type="Pfam" id="PF00842">
    <property type="entry name" value="Ala_racemase_C"/>
    <property type="match status" value="1"/>
</dbReference>
<keyword evidence="3 5" id="KW-0663">Pyridoxal phosphate</keyword>
<dbReference type="SUPFAM" id="SSF50621">
    <property type="entry name" value="Alanine racemase C-terminal domain-like"/>
    <property type="match status" value="1"/>
</dbReference>
<dbReference type="AlphaFoldDB" id="E1QMG9"/>
<protein>
    <recommendedName>
        <fullName evidence="5">Alanine racemase</fullName>
        <ecNumber evidence="5">5.1.1.1</ecNumber>
    </recommendedName>
</protein>
<dbReference type="RefSeq" id="WP_013259650.1">
    <property type="nucleotide sequence ID" value="NC_014365.1"/>
</dbReference>
<dbReference type="PANTHER" id="PTHR30511">
    <property type="entry name" value="ALANINE RACEMASE"/>
    <property type="match status" value="1"/>
</dbReference>
<dbReference type="Gene3D" id="3.20.20.10">
    <property type="entry name" value="Alanine racemase"/>
    <property type="match status" value="1"/>
</dbReference>
<evidence type="ECO:0000256" key="7">
    <source>
        <dbReference type="PIRSR" id="PIRSR600821-52"/>
    </source>
</evidence>
<dbReference type="InterPro" id="IPR011079">
    <property type="entry name" value="Ala_racemase_C"/>
</dbReference>
<dbReference type="STRING" id="644282.Deba_2859"/>
<dbReference type="Pfam" id="PF01168">
    <property type="entry name" value="Ala_racemase_N"/>
    <property type="match status" value="1"/>
</dbReference>
<dbReference type="GO" id="GO:0030170">
    <property type="term" value="F:pyridoxal phosphate binding"/>
    <property type="evidence" value="ECO:0007669"/>
    <property type="project" value="UniProtKB-UniRule"/>
</dbReference>
<accession>E1QMG9</accession>
<dbReference type="UniPathway" id="UPA00042">
    <property type="reaction ID" value="UER00497"/>
</dbReference>